<evidence type="ECO:0000313" key="2">
    <source>
        <dbReference type="Proteomes" id="UP000827872"/>
    </source>
</evidence>
<dbReference type="EMBL" id="CM037615">
    <property type="protein sequence ID" value="KAH8014143.1"/>
    <property type="molecule type" value="Genomic_DNA"/>
</dbReference>
<sequence length="78" mass="8787">MGNCCWLLGMLLVFFLEGAGSKAAPNWKRPLRPQAKPQLLSTPNPTLKKECSSQNCESFFINATSWVEDEAIIFMRSH</sequence>
<reference evidence="1" key="1">
    <citation type="submission" date="2021-08" db="EMBL/GenBank/DDBJ databases">
        <title>The first chromosome-level gecko genome reveals the dynamic sex chromosomes of Neotropical dwarf geckos (Sphaerodactylidae: Sphaerodactylus).</title>
        <authorList>
            <person name="Pinto B.J."/>
            <person name="Keating S.E."/>
            <person name="Gamble T."/>
        </authorList>
    </citation>
    <scope>NUCLEOTIDE SEQUENCE</scope>
    <source>
        <strain evidence="1">TG3544</strain>
    </source>
</reference>
<evidence type="ECO:0000313" key="1">
    <source>
        <dbReference type="EMBL" id="KAH8014143.1"/>
    </source>
</evidence>
<proteinExistence type="predicted"/>
<accession>A0ACB8G521</accession>
<organism evidence="1 2">
    <name type="scientific">Sphaerodactylus townsendi</name>
    <dbReference type="NCBI Taxonomy" id="933632"/>
    <lineage>
        <taxon>Eukaryota</taxon>
        <taxon>Metazoa</taxon>
        <taxon>Chordata</taxon>
        <taxon>Craniata</taxon>
        <taxon>Vertebrata</taxon>
        <taxon>Euteleostomi</taxon>
        <taxon>Lepidosauria</taxon>
        <taxon>Squamata</taxon>
        <taxon>Bifurcata</taxon>
        <taxon>Gekkota</taxon>
        <taxon>Sphaerodactylidae</taxon>
        <taxon>Sphaerodactylus</taxon>
    </lineage>
</organism>
<comment type="caution">
    <text evidence="1">The sequence shown here is derived from an EMBL/GenBank/DDBJ whole genome shotgun (WGS) entry which is preliminary data.</text>
</comment>
<gene>
    <name evidence="1" type="ORF">K3G42_026409</name>
</gene>
<protein>
    <submittedName>
        <fullName evidence="1">Uncharacterized protein</fullName>
    </submittedName>
</protein>
<dbReference type="Proteomes" id="UP000827872">
    <property type="component" value="Linkage Group LG02"/>
</dbReference>
<keyword evidence="2" id="KW-1185">Reference proteome</keyword>
<name>A0ACB8G521_9SAUR</name>